<name>A0ABS0IDV9_9BACT</name>
<keyword evidence="1" id="KW-1133">Transmembrane helix</keyword>
<gene>
    <name evidence="2" type="ORF">I2I05_03990</name>
</gene>
<dbReference type="EMBL" id="JADQDQ010000002">
    <property type="protein sequence ID" value="MBF9236549.1"/>
    <property type="molecule type" value="Genomic_DNA"/>
</dbReference>
<keyword evidence="1" id="KW-0812">Transmembrane</keyword>
<keyword evidence="1" id="KW-0472">Membrane</keyword>
<feature type="transmembrane region" description="Helical" evidence="1">
    <location>
        <begin position="73"/>
        <end position="91"/>
    </location>
</feature>
<evidence type="ECO:0000256" key="1">
    <source>
        <dbReference type="SAM" id="Phobius"/>
    </source>
</evidence>
<feature type="transmembrane region" description="Helical" evidence="1">
    <location>
        <begin position="43"/>
        <end position="61"/>
    </location>
</feature>
<organism evidence="2 3">
    <name type="scientific">Hymenobacter jeongseonensis</name>
    <dbReference type="NCBI Taxonomy" id="2791027"/>
    <lineage>
        <taxon>Bacteria</taxon>
        <taxon>Pseudomonadati</taxon>
        <taxon>Bacteroidota</taxon>
        <taxon>Cytophagia</taxon>
        <taxon>Cytophagales</taxon>
        <taxon>Hymenobacteraceae</taxon>
        <taxon>Hymenobacter</taxon>
    </lineage>
</organism>
<feature type="transmembrane region" description="Helical" evidence="1">
    <location>
        <begin position="98"/>
        <end position="121"/>
    </location>
</feature>
<comment type="caution">
    <text evidence="2">The sequence shown here is derived from an EMBL/GenBank/DDBJ whole genome shotgun (WGS) entry which is preliminary data.</text>
</comment>
<feature type="transmembrane region" description="Helical" evidence="1">
    <location>
        <begin position="127"/>
        <end position="145"/>
    </location>
</feature>
<accession>A0ABS0IDV9</accession>
<dbReference type="RefSeq" id="WP_196280943.1">
    <property type="nucleotide sequence ID" value="NZ_JADQDQ010000002.1"/>
</dbReference>
<sequence length="161" mass="17739">MPDGRTFSAQLREDRWPQELELLLDGQPLPGSGTHPQERLKQAWYALLFLGILNIGMGLWTEFGQLTQLQQMGMGWGSVVEGALFVALGWLGYWRRSAVALACSLVLIILSGILLFAAVLMSNQAPSLGGIIMRAFICVVVFRAMKAARQLRAEESAAMME</sequence>
<keyword evidence="3" id="KW-1185">Reference proteome</keyword>
<dbReference type="Proteomes" id="UP000597617">
    <property type="component" value="Unassembled WGS sequence"/>
</dbReference>
<proteinExistence type="predicted"/>
<reference evidence="2 3" key="1">
    <citation type="submission" date="2020-11" db="EMBL/GenBank/DDBJ databases">
        <authorList>
            <person name="Kim M.K."/>
        </authorList>
    </citation>
    <scope>NUCLEOTIDE SEQUENCE [LARGE SCALE GENOMIC DNA]</scope>
    <source>
        <strain evidence="2 3">BT683</strain>
    </source>
</reference>
<evidence type="ECO:0000313" key="2">
    <source>
        <dbReference type="EMBL" id="MBF9236549.1"/>
    </source>
</evidence>
<evidence type="ECO:0000313" key="3">
    <source>
        <dbReference type="Proteomes" id="UP000597617"/>
    </source>
</evidence>
<protein>
    <submittedName>
        <fullName evidence="2">Uncharacterized protein</fullName>
    </submittedName>
</protein>